<keyword evidence="9 10" id="KW-1208">Phospholipid metabolism</keyword>
<feature type="transmembrane region" description="Helical" evidence="10">
    <location>
        <begin position="138"/>
        <end position="171"/>
    </location>
</feature>
<comment type="caution">
    <text evidence="11">The sequence shown here is derived from an EMBL/GenBank/DDBJ whole genome shotgun (WGS) entry which is preliminary data.</text>
</comment>
<dbReference type="SMART" id="SM01207">
    <property type="entry name" value="G3P_acyltransf"/>
    <property type="match status" value="1"/>
</dbReference>
<evidence type="ECO:0000256" key="4">
    <source>
        <dbReference type="ARBA" id="ARBA00022692"/>
    </source>
</evidence>
<evidence type="ECO:0000256" key="6">
    <source>
        <dbReference type="ARBA" id="ARBA00023098"/>
    </source>
</evidence>
<keyword evidence="7 10" id="KW-0472">Membrane</keyword>
<dbReference type="PANTHER" id="PTHR30309">
    <property type="entry name" value="INNER MEMBRANE PROTEIN YGIH"/>
    <property type="match status" value="1"/>
</dbReference>
<keyword evidence="5 10" id="KW-1133">Transmembrane helix</keyword>
<feature type="transmembrane region" description="Helical" evidence="10">
    <location>
        <begin position="6"/>
        <end position="23"/>
    </location>
</feature>
<dbReference type="GO" id="GO:0005886">
    <property type="term" value="C:plasma membrane"/>
    <property type="evidence" value="ECO:0007669"/>
    <property type="project" value="UniProtKB-SubCell"/>
</dbReference>
<comment type="catalytic activity">
    <reaction evidence="10">
        <text>an acyl phosphate + sn-glycerol 3-phosphate = a 1-acyl-sn-glycero-3-phosphate + phosphate</text>
        <dbReference type="Rhea" id="RHEA:34075"/>
        <dbReference type="ChEBI" id="CHEBI:43474"/>
        <dbReference type="ChEBI" id="CHEBI:57597"/>
        <dbReference type="ChEBI" id="CHEBI:57970"/>
        <dbReference type="ChEBI" id="CHEBI:59918"/>
        <dbReference type="EC" id="2.3.1.275"/>
    </reaction>
</comment>
<dbReference type="InterPro" id="IPR003811">
    <property type="entry name" value="G3P_acylTferase_PlsY"/>
</dbReference>
<evidence type="ECO:0000313" key="11">
    <source>
        <dbReference type="EMBL" id="HGU41098.1"/>
    </source>
</evidence>
<dbReference type="EC" id="2.3.1.275" evidence="10"/>
<feature type="transmembrane region" description="Helical" evidence="10">
    <location>
        <begin position="108"/>
        <end position="132"/>
    </location>
</feature>
<evidence type="ECO:0000256" key="3">
    <source>
        <dbReference type="ARBA" id="ARBA00022679"/>
    </source>
</evidence>
<protein>
    <recommendedName>
        <fullName evidence="10">Glycerol-3-phosphate acyltransferase</fullName>
    </recommendedName>
    <alternativeName>
        <fullName evidence="10">Acyl-PO4 G3P acyltransferase</fullName>
    </alternativeName>
    <alternativeName>
        <fullName evidence="10">Acyl-phosphate--glycerol-3-phosphate acyltransferase</fullName>
    </alternativeName>
    <alternativeName>
        <fullName evidence="10">G3P acyltransferase</fullName>
        <shortName evidence="10">GPAT</shortName>
        <ecNumber evidence="10">2.3.1.275</ecNumber>
    </alternativeName>
    <alternativeName>
        <fullName evidence="10">Lysophosphatidic acid synthase</fullName>
        <shortName evidence="10">LPA synthase</shortName>
    </alternativeName>
</protein>
<keyword evidence="3 10" id="KW-0808">Transferase</keyword>
<evidence type="ECO:0000256" key="8">
    <source>
        <dbReference type="ARBA" id="ARBA00023209"/>
    </source>
</evidence>
<gene>
    <name evidence="10" type="primary">plsY</name>
    <name evidence="11" type="ORF">ENT77_07870</name>
</gene>
<sequence length="209" mass="22831">MNVLLIAGIVGYFIGAIPFSYIIPKLKGIDITKVGSGNVGGTNVLRNLGAKYGAAAMFLDIIKAVIAVLIFKRFGEEPMVMAGATSVIGHCYSPFVKFKGGKGVATTLGSFFAIFPQAGMFALGVWIIFVALTKYVSLASIIGLTAGTLFAFTFGKKYWIIFLALTLFSIMRHKENISRLLSGTERKTDVVEYFLGWMDKKTERSEERK</sequence>
<feature type="transmembrane region" description="Helical" evidence="10">
    <location>
        <begin position="52"/>
        <end position="72"/>
    </location>
</feature>
<comment type="function">
    <text evidence="10">Catalyzes the transfer of an acyl group from acyl-phosphate (acyl-PO(4)) to glycerol-3-phosphate (G3P) to form lysophosphatidic acid (LPA). This enzyme utilizes acyl-phosphate as fatty acyl donor, but not acyl-CoA or acyl-ACP.</text>
</comment>
<comment type="similarity">
    <text evidence="10">Belongs to the PlsY family.</text>
</comment>
<dbReference type="GO" id="GO:0043772">
    <property type="term" value="F:acyl-phosphate glycerol-3-phosphate acyltransferase activity"/>
    <property type="evidence" value="ECO:0007669"/>
    <property type="project" value="UniProtKB-UniRule"/>
</dbReference>
<evidence type="ECO:0000256" key="7">
    <source>
        <dbReference type="ARBA" id="ARBA00023136"/>
    </source>
</evidence>
<comment type="pathway">
    <text evidence="10">Lipid metabolism; phospholipid metabolism.</text>
</comment>
<dbReference type="Pfam" id="PF02660">
    <property type="entry name" value="G3P_acyltransf"/>
    <property type="match status" value="1"/>
</dbReference>
<accession>A0A7C4GK37</accession>
<comment type="subcellular location">
    <subcellularLocation>
        <location evidence="10">Cell membrane</location>
        <topology evidence="10">Multi-pass membrane protein</topology>
    </subcellularLocation>
</comment>
<keyword evidence="11" id="KW-0012">Acyltransferase</keyword>
<name>A0A7C4GK37_9BACT</name>
<organism evidence="11">
    <name type="scientific">Fervidobacterium thailandense</name>
    <dbReference type="NCBI Taxonomy" id="1008305"/>
    <lineage>
        <taxon>Bacteria</taxon>
        <taxon>Thermotogati</taxon>
        <taxon>Thermotogota</taxon>
        <taxon>Thermotogae</taxon>
        <taxon>Thermotogales</taxon>
        <taxon>Fervidobacteriaceae</taxon>
        <taxon>Fervidobacterium</taxon>
    </lineage>
</organism>
<dbReference type="HAMAP" id="MF_01043">
    <property type="entry name" value="PlsY"/>
    <property type="match status" value="1"/>
</dbReference>
<keyword evidence="1 10" id="KW-1003">Cell membrane</keyword>
<reference evidence="11" key="1">
    <citation type="journal article" date="2020" name="mSystems">
        <title>Genome- and Community-Level Interaction Insights into Carbon Utilization and Element Cycling Functions of Hydrothermarchaeota in Hydrothermal Sediment.</title>
        <authorList>
            <person name="Zhou Z."/>
            <person name="Liu Y."/>
            <person name="Xu W."/>
            <person name="Pan J."/>
            <person name="Luo Z.H."/>
            <person name="Li M."/>
        </authorList>
    </citation>
    <scope>NUCLEOTIDE SEQUENCE [LARGE SCALE GENOMIC DNA]</scope>
    <source>
        <strain evidence="11">SpSt-609</strain>
    </source>
</reference>
<dbReference type="UniPathway" id="UPA00085"/>
<evidence type="ECO:0000256" key="9">
    <source>
        <dbReference type="ARBA" id="ARBA00023264"/>
    </source>
</evidence>
<evidence type="ECO:0000256" key="5">
    <source>
        <dbReference type="ARBA" id="ARBA00022989"/>
    </source>
</evidence>
<keyword evidence="4 10" id="KW-0812">Transmembrane</keyword>
<evidence type="ECO:0000256" key="1">
    <source>
        <dbReference type="ARBA" id="ARBA00022475"/>
    </source>
</evidence>
<dbReference type="GO" id="GO:0008654">
    <property type="term" value="P:phospholipid biosynthetic process"/>
    <property type="evidence" value="ECO:0007669"/>
    <property type="project" value="UniProtKB-UniRule"/>
</dbReference>
<keyword evidence="6 10" id="KW-0443">Lipid metabolism</keyword>
<dbReference type="PANTHER" id="PTHR30309:SF0">
    <property type="entry name" value="GLYCEROL-3-PHOSPHATE ACYLTRANSFERASE-RELATED"/>
    <property type="match status" value="1"/>
</dbReference>
<keyword evidence="8 10" id="KW-0594">Phospholipid biosynthesis</keyword>
<dbReference type="EMBL" id="DSZY01000035">
    <property type="protein sequence ID" value="HGU41098.1"/>
    <property type="molecule type" value="Genomic_DNA"/>
</dbReference>
<evidence type="ECO:0000256" key="2">
    <source>
        <dbReference type="ARBA" id="ARBA00022516"/>
    </source>
</evidence>
<dbReference type="AlphaFoldDB" id="A0A7C4GK37"/>
<dbReference type="NCBIfam" id="TIGR00023">
    <property type="entry name" value="glycerol-3-phosphate 1-O-acyltransferase PlsY"/>
    <property type="match status" value="1"/>
</dbReference>
<comment type="subunit">
    <text evidence="10">Probably interacts with PlsX.</text>
</comment>
<keyword evidence="2 10" id="KW-0444">Lipid biosynthesis</keyword>
<evidence type="ECO:0000256" key="10">
    <source>
        <dbReference type="HAMAP-Rule" id="MF_01043"/>
    </source>
</evidence>
<proteinExistence type="inferred from homology"/>